<dbReference type="Pfam" id="PF19502">
    <property type="entry name" value="DUF6036"/>
    <property type="match status" value="1"/>
</dbReference>
<feature type="domain" description="DUF6036" evidence="1">
    <location>
        <begin position="7"/>
        <end position="159"/>
    </location>
</feature>
<proteinExistence type="predicted"/>
<dbReference type="Proteomes" id="UP000251993">
    <property type="component" value="Chromosome"/>
</dbReference>
<dbReference type="KEGG" id="run:DR864_11935"/>
<keyword evidence="3" id="KW-1185">Reference proteome</keyword>
<organism evidence="2 3">
    <name type="scientific">Runella rosea</name>
    <dbReference type="NCBI Taxonomy" id="2259595"/>
    <lineage>
        <taxon>Bacteria</taxon>
        <taxon>Pseudomonadati</taxon>
        <taxon>Bacteroidota</taxon>
        <taxon>Cytophagia</taxon>
        <taxon>Cytophagales</taxon>
        <taxon>Spirosomataceae</taxon>
        <taxon>Runella</taxon>
    </lineage>
</organism>
<sequence length="167" mass="19116">MSYVETFTEIFTALNKYKVLCMIIGGTAVGFHGYIRKSTTHDGLVVDKPDLDIWYSPSISNYFNLLNALEEMGFDVGKYRAEQSPRPDKSIFRFNLEACTLDFLPGVTTSTKFREAYLRREKVTRNGVEFSIISLDDLIAEKQMLGREKDLKDIEQLKAIKNKTRPA</sequence>
<protein>
    <recommendedName>
        <fullName evidence="1">DUF6036 domain-containing protein</fullName>
    </recommendedName>
</protein>
<dbReference type="RefSeq" id="WP_114067192.1">
    <property type="nucleotide sequence ID" value="NZ_CP030850.1"/>
</dbReference>
<accession>A0A344TID8</accession>
<dbReference type="Gene3D" id="3.30.460.40">
    <property type="match status" value="1"/>
</dbReference>
<gene>
    <name evidence="2" type="ORF">DR864_11935</name>
</gene>
<evidence type="ECO:0000259" key="1">
    <source>
        <dbReference type="Pfam" id="PF19502"/>
    </source>
</evidence>
<dbReference type="AlphaFoldDB" id="A0A344TID8"/>
<dbReference type="InterPro" id="IPR045792">
    <property type="entry name" value="DUF6036"/>
</dbReference>
<dbReference type="SUPFAM" id="SSF81301">
    <property type="entry name" value="Nucleotidyltransferase"/>
    <property type="match status" value="1"/>
</dbReference>
<dbReference type="EMBL" id="CP030850">
    <property type="protein sequence ID" value="AXE18409.1"/>
    <property type="molecule type" value="Genomic_DNA"/>
</dbReference>
<evidence type="ECO:0000313" key="3">
    <source>
        <dbReference type="Proteomes" id="UP000251993"/>
    </source>
</evidence>
<dbReference type="InterPro" id="IPR043519">
    <property type="entry name" value="NT_sf"/>
</dbReference>
<dbReference type="OrthoDB" id="121150at2"/>
<reference evidence="2 3" key="1">
    <citation type="submission" date="2018-07" db="EMBL/GenBank/DDBJ databases">
        <title>Genome sequencing of Runella.</title>
        <authorList>
            <person name="Baek M.-G."/>
            <person name="Yi H."/>
        </authorList>
    </citation>
    <scope>NUCLEOTIDE SEQUENCE [LARGE SCALE GENOMIC DNA]</scope>
    <source>
        <strain evidence="2 3">HYN0085</strain>
    </source>
</reference>
<name>A0A344TID8_9BACT</name>
<evidence type="ECO:0000313" key="2">
    <source>
        <dbReference type="EMBL" id="AXE18409.1"/>
    </source>
</evidence>